<feature type="non-terminal residue" evidence="1">
    <location>
        <position position="101"/>
    </location>
</feature>
<comment type="caution">
    <text evidence="1">The sequence shown here is derived from an EMBL/GenBank/DDBJ whole genome shotgun (WGS) entry which is preliminary data.</text>
</comment>
<reference evidence="1 2" key="1">
    <citation type="journal article" date="2023" name="Plants (Basel)">
        <title>Bridging the Gap: Combining Genomics and Transcriptomics Approaches to Understand Stylosanthes scabra, an Orphan Legume from the Brazilian Caatinga.</title>
        <authorList>
            <person name="Ferreira-Neto J.R.C."/>
            <person name="da Silva M.D."/>
            <person name="Binneck E."/>
            <person name="de Melo N.F."/>
            <person name="da Silva R.H."/>
            <person name="de Melo A.L.T.M."/>
            <person name="Pandolfi V."/>
            <person name="Bustamante F.O."/>
            <person name="Brasileiro-Vidal A.C."/>
            <person name="Benko-Iseppon A.M."/>
        </authorList>
    </citation>
    <scope>NUCLEOTIDE SEQUENCE [LARGE SCALE GENOMIC DNA]</scope>
    <source>
        <tissue evidence="1">Leaves</tissue>
    </source>
</reference>
<accession>A0ABU6WS84</accession>
<keyword evidence="2" id="KW-1185">Reference proteome</keyword>
<evidence type="ECO:0000313" key="2">
    <source>
        <dbReference type="Proteomes" id="UP001341840"/>
    </source>
</evidence>
<protein>
    <submittedName>
        <fullName evidence="1">Uncharacterized protein</fullName>
    </submittedName>
</protein>
<dbReference type="EMBL" id="JASCZI010182408">
    <property type="protein sequence ID" value="MED6187840.1"/>
    <property type="molecule type" value="Genomic_DNA"/>
</dbReference>
<name>A0ABU6WS84_9FABA</name>
<dbReference type="Proteomes" id="UP001341840">
    <property type="component" value="Unassembled WGS sequence"/>
</dbReference>
<sequence length="101" mass="11099">MCQGEARVTRSEWCFNTRQLKSNGSGLLTNAPRPLSRPVILVEESKPAVRLTAGLVNEERCHKACNQLKIPSIELGSFSLGIEILWLANGCENGGYNGWVL</sequence>
<proteinExistence type="predicted"/>
<organism evidence="1 2">
    <name type="scientific">Stylosanthes scabra</name>
    <dbReference type="NCBI Taxonomy" id="79078"/>
    <lineage>
        <taxon>Eukaryota</taxon>
        <taxon>Viridiplantae</taxon>
        <taxon>Streptophyta</taxon>
        <taxon>Embryophyta</taxon>
        <taxon>Tracheophyta</taxon>
        <taxon>Spermatophyta</taxon>
        <taxon>Magnoliopsida</taxon>
        <taxon>eudicotyledons</taxon>
        <taxon>Gunneridae</taxon>
        <taxon>Pentapetalae</taxon>
        <taxon>rosids</taxon>
        <taxon>fabids</taxon>
        <taxon>Fabales</taxon>
        <taxon>Fabaceae</taxon>
        <taxon>Papilionoideae</taxon>
        <taxon>50 kb inversion clade</taxon>
        <taxon>dalbergioids sensu lato</taxon>
        <taxon>Dalbergieae</taxon>
        <taxon>Pterocarpus clade</taxon>
        <taxon>Stylosanthes</taxon>
    </lineage>
</organism>
<evidence type="ECO:0000313" key="1">
    <source>
        <dbReference type="EMBL" id="MED6187840.1"/>
    </source>
</evidence>
<gene>
    <name evidence="1" type="ORF">PIB30_080303</name>
</gene>